<organism evidence="1 2">
    <name type="scientific">Pendulispora brunnea</name>
    <dbReference type="NCBI Taxonomy" id="2905690"/>
    <lineage>
        <taxon>Bacteria</taxon>
        <taxon>Pseudomonadati</taxon>
        <taxon>Myxococcota</taxon>
        <taxon>Myxococcia</taxon>
        <taxon>Myxococcales</taxon>
        <taxon>Sorangiineae</taxon>
        <taxon>Pendulisporaceae</taxon>
        <taxon>Pendulispora</taxon>
    </lineage>
</organism>
<gene>
    <name evidence="1" type="ORF">LZC95_07360</name>
</gene>
<evidence type="ECO:0000313" key="1">
    <source>
        <dbReference type="EMBL" id="WXA96651.1"/>
    </source>
</evidence>
<name>A0ABZ2KJV9_9BACT</name>
<keyword evidence="2" id="KW-1185">Reference proteome</keyword>
<dbReference type="RefSeq" id="WP_394847270.1">
    <property type="nucleotide sequence ID" value="NZ_CP089982.1"/>
</dbReference>
<sequence length="178" mass="19558">MTDSVDPRYLELFPAWLRSLGEDVAAFGEIIQGGYSEPVKQYAAAGLNYLFKSLDLIPDGIDDLGFCDDAFVLRVAASLAIAEDAAAQDGTLGRLASDTEALRDFLGEDYDRLEAYVKTLRKGAARGRTVEDILSDETIRASFLNEVTAWSQAFQPPTFTRDPKTLIKLRAFLSAKLP</sequence>
<dbReference type="Proteomes" id="UP001379533">
    <property type="component" value="Chromosome"/>
</dbReference>
<dbReference type="EMBL" id="CP089982">
    <property type="protein sequence ID" value="WXA96651.1"/>
    <property type="molecule type" value="Genomic_DNA"/>
</dbReference>
<evidence type="ECO:0000313" key="2">
    <source>
        <dbReference type="Proteomes" id="UP001379533"/>
    </source>
</evidence>
<reference evidence="1 2" key="1">
    <citation type="submission" date="2021-12" db="EMBL/GenBank/DDBJ databases">
        <title>Discovery of the Pendulisporaceae a myxobacterial family with distinct sporulation behavior and unique specialized metabolism.</title>
        <authorList>
            <person name="Garcia R."/>
            <person name="Popoff A."/>
            <person name="Bader C.D."/>
            <person name="Loehr J."/>
            <person name="Walesch S."/>
            <person name="Walt C."/>
            <person name="Boldt J."/>
            <person name="Bunk B."/>
            <person name="Haeckl F.J.F.P.J."/>
            <person name="Gunesch A.P."/>
            <person name="Birkelbach J."/>
            <person name="Nuebel U."/>
            <person name="Pietschmann T."/>
            <person name="Bach T."/>
            <person name="Mueller R."/>
        </authorList>
    </citation>
    <scope>NUCLEOTIDE SEQUENCE [LARGE SCALE GENOMIC DNA]</scope>
    <source>
        <strain evidence="1 2">MSr12523</strain>
    </source>
</reference>
<proteinExistence type="predicted"/>
<protein>
    <submittedName>
        <fullName evidence="1">DUF1232 domain-containing protein</fullName>
    </submittedName>
</protein>
<accession>A0ABZ2KJV9</accession>